<feature type="signal peptide" evidence="2">
    <location>
        <begin position="1"/>
        <end position="20"/>
    </location>
</feature>
<evidence type="ECO:0000256" key="2">
    <source>
        <dbReference type="SAM" id="SignalP"/>
    </source>
</evidence>
<keyword evidence="1" id="KW-0472">Membrane</keyword>
<keyword evidence="1" id="KW-0812">Transmembrane</keyword>
<gene>
    <name evidence="3" type="ORF">GEV33_005949</name>
</gene>
<comment type="caution">
    <text evidence="3">The sequence shown here is derived from an EMBL/GenBank/DDBJ whole genome shotgun (WGS) entry which is preliminary data.</text>
</comment>
<reference evidence="3" key="2">
    <citation type="submission" date="2021-08" db="EMBL/GenBank/DDBJ databases">
        <authorList>
            <person name="Eriksson T."/>
        </authorList>
    </citation>
    <scope>NUCLEOTIDE SEQUENCE</scope>
    <source>
        <strain evidence="3">Stoneville</strain>
        <tissue evidence="3">Whole head</tissue>
    </source>
</reference>
<dbReference type="EMBL" id="JABDTM020020840">
    <property type="protein sequence ID" value="KAH0816838.1"/>
    <property type="molecule type" value="Genomic_DNA"/>
</dbReference>
<proteinExistence type="predicted"/>
<sequence length="165" mass="17725">MDYFYLKLVVLVFAFLDVSAEDISAGTSTTPPSSSQPQPVYQPGYVPHATYPYVESYGPVYPGYPFPASPYAMSAVIPAAQTALKIFTKVGLFLIGGLALLLVGGIFTTAVCSFTSICTINFAGWGGIDKETMRAYMTPEKISTAAALVQDAIGKYQRLQRAVNN</sequence>
<evidence type="ECO:0000256" key="1">
    <source>
        <dbReference type="SAM" id="Phobius"/>
    </source>
</evidence>
<reference evidence="3" key="1">
    <citation type="journal article" date="2020" name="J Insects Food Feed">
        <title>The yellow mealworm (Tenebrio molitor) genome: a resource for the emerging insects as food and feed industry.</title>
        <authorList>
            <person name="Eriksson T."/>
            <person name="Andere A."/>
            <person name="Kelstrup H."/>
            <person name="Emery V."/>
            <person name="Picard C."/>
        </authorList>
    </citation>
    <scope>NUCLEOTIDE SEQUENCE</scope>
    <source>
        <strain evidence="3">Stoneville</strain>
        <tissue evidence="3">Whole head</tissue>
    </source>
</reference>
<accession>A0A8J6HM80</accession>
<organism evidence="3 4">
    <name type="scientific">Tenebrio molitor</name>
    <name type="common">Yellow mealworm beetle</name>
    <dbReference type="NCBI Taxonomy" id="7067"/>
    <lineage>
        <taxon>Eukaryota</taxon>
        <taxon>Metazoa</taxon>
        <taxon>Ecdysozoa</taxon>
        <taxon>Arthropoda</taxon>
        <taxon>Hexapoda</taxon>
        <taxon>Insecta</taxon>
        <taxon>Pterygota</taxon>
        <taxon>Neoptera</taxon>
        <taxon>Endopterygota</taxon>
        <taxon>Coleoptera</taxon>
        <taxon>Polyphaga</taxon>
        <taxon>Cucujiformia</taxon>
        <taxon>Tenebrionidae</taxon>
        <taxon>Tenebrio</taxon>
    </lineage>
</organism>
<name>A0A8J6HM80_TENMO</name>
<keyword evidence="4" id="KW-1185">Reference proteome</keyword>
<feature type="chain" id="PRO_5035273247" evidence="2">
    <location>
        <begin position="21"/>
        <end position="165"/>
    </location>
</feature>
<feature type="transmembrane region" description="Helical" evidence="1">
    <location>
        <begin position="92"/>
        <end position="125"/>
    </location>
</feature>
<keyword evidence="1" id="KW-1133">Transmembrane helix</keyword>
<evidence type="ECO:0000313" key="4">
    <source>
        <dbReference type="Proteomes" id="UP000719412"/>
    </source>
</evidence>
<dbReference type="Proteomes" id="UP000719412">
    <property type="component" value="Unassembled WGS sequence"/>
</dbReference>
<protein>
    <submittedName>
        <fullName evidence="3">Uncharacterized protein</fullName>
    </submittedName>
</protein>
<evidence type="ECO:0000313" key="3">
    <source>
        <dbReference type="EMBL" id="KAH0816838.1"/>
    </source>
</evidence>
<dbReference type="AlphaFoldDB" id="A0A8J6HM80"/>
<keyword evidence="2" id="KW-0732">Signal</keyword>